<comment type="caution">
    <text evidence="2">The sequence shown here is derived from an EMBL/GenBank/DDBJ whole genome shotgun (WGS) entry which is preliminary data.</text>
</comment>
<reference evidence="2 3" key="1">
    <citation type="submission" date="2019-07" db="EMBL/GenBank/DDBJ databases">
        <title>Whole genome shotgun sequence of Pseudoalteromonas atlantica NBRC 103033.</title>
        <authorList>
            <person name="Hosoyama A."/>
            <person name="Uohara A."/>
            <person name="Ohji S."/>
            <person name="Ichikawa N."/>
        </authorList>
    </citation>
    <scope>NUCLEOTIDE SEQUENCE [LARGE SCALE GENOMIC DNA]</scope>
    <source>
        <strain evidence="2 3">NBRC 103033</strain>
    </source>
</reference>
<evidence type="ECO:0000313" key="2">
    <source>
        <dbReference type="EMBL" id="GEK77935.1"/>
    </source>
</evidence>
<keyword evidence="1" id="KW-0812">Transmembrane</keyword>
<name>A0ABQ0UHJ3_PSEAF</name>
<protein>
    <recommendedName>
        <fullName evidence="4">Zn-ribbon protein</fullName>
    </recommendedName>
</protein>
<keyword evidence="1" id="KW-0472">Membrane</keyword>
<evidence type="ECO:0000313" key="3">
    <source>
        <dbReference type="Proteomes" id="UP000321189"/>
    </source>
</evidence>
<keyword evidence="1" id="KW-1133">Transmembrane helix</keyword>
<gene>
    <name evidence="2" type="ORF">PAT01_32390</name>
</gene>
<evidence type="ECO:0000256" key="1">
    <source>
        <dbReference type="SAM" id="Phobius"/>
    </source>
</evidence>
<accession>A0ABQ0UHJ3</accession>
<keyword evidence="3" id="KW-1185">Reference proteome</keyword>
<organism evidence="2 3">
    <name type="scientific">Pseudoalteromonas atlantica</name>
    <name type="common">Alteromonas atlantica</name>
    <dbReference type="NCBI Taxonomy" id="288"/>
    <lineage>
        <taxon>Bacteria</taxon>
        <taxon>Pseudomonadati</taxon>
        <taxon>Pseudomonadota</taxon>
        <taxon>Gammaproteobacteria</taxon>
        <taxon>Alteromonadales</taxon>
        <taxon>Pseudoalteromonadaceae</taxon>
        <taxon>Pseudoalteromonas</taxon>
    </lineage>
</organism>
<dbReference type="Proteomes" id="UP000321189">
    <property type="component" value="Unassembled WGS sequence"/>
</dbReference>
<feature type="transmembrane region" description="Helical" evidence="1">
    <location>
        <begin position="57"/>
        <end position="78"/>
    </location>
</feature>
<evidence type="ECO:0008006" key="4">
    <source>
        <dbReference type="Google" id="ProtNLM"/>
    </source>
</evidence>
<feature type="transmembrane region" description="Helical" evidence="1">
    <location>
        <begin position="90"/>
        <end position="111"/>
    </location>
</feature>
<sequence length="115" mass="13341">MRSMESSMAIIHCPKCAKSISDKHQQCPHCNSNIGALNSEQVQQLQREQRIKKQQMFMNHSFLALILFLGGFFCLYFLQPAKETLQWYAYTVAIGVGCIWYLVNRVILVTLKKKR</sequence>
<proteinExistence type="predicted"/>
<dbReference type="EMBL" id="BJUT01000049">
    <property type="protein sequence ID" value="GEK77935.1"/>
    <property type="molecule type" value="Genomic_DNA"/>
</dbReference>